<dbReference type="EMBL" id="JADFUA010000003">
    <property type="protein sequence ID" value="MBE9609249.1"/>
    <property type="molecule type" value="Genomic_DNA"/>
</dbReference>
<dbReference type="Gene3D" id="3.40.50.2300">
    <property type="match status" value="2"/>
</dbReference>
<comment type="caution">
    <text evidence="2">Lacks conserved residue(s) required for the propagation of feature annotation.</text>
</comment>
<protein>
    <submittedName>
        <fullName evidence="4">Response regulator</fullName>
    </submittedName>
</protein>
<proteinExistence type="predicted"/>
<dbReference type="Proteomes" id="UP000604481">
    <property type="component" value="Unassembled WGS sequence"/>
</dbReference>
<evidence type="ECO:0000256" key="1">
    <source>
        <dbReference type="ARBA" id="ARBA00022553"/>
    </source>
</evidence>
<feature type="modified residue" description="4-aspartylphosphate" evidence="2">
    <location>
        <position position="198"/>
    </location>
</feature>
<comment type="caution">
    <text evidence="4">The sequence shown here is derived from an EMBL/GenBank/DDBJ whole genome shotgun (WGS) entry which is preliminary data.</text>
</comment>
<dbReference type="RefSeq" id="WP_194115757.1">
    <property type="nucleotide sequence ID" value="NZ_JADFUA010000003.1"/>
</dbReference>
<dbReference type="AlphaFoldDB" id="A0A8J7KE96"/>
<dbReference type="InterPro" id="IPR011006">
    <property type="entry name" value="CheY-like_superfamily"/>
</dbReference>
<evidence type="ECO:0000313" key="4">
    <source>
        <dbReference type="EMBL" id="MBE9609249.1"/>
    </source>
</evidence>
<keyword evidence="5" id="KW-1185">Reference proteome</keyword>
<dbReference type="SMART" id="SM00448">
    <property type="entry name" value="REC"/>
    <property type="match status" value="2"/>
</dbReference>
<keyword evidence="1 2" id="KW-0597">Phosphoprotein</keyword>
<reference evidence="4 5" key="1">
    <citation type="submission" date="2020-10" db="EMBL/GenBank/DDBJ databases">
        <title>The genome sequence of Chitinilyticum litopenaei 4Y14.</title>
        <authorList>
            <person name="Liu Y."/>
        </authorList>
    </citation>
    <scope>NUCLEOTIDE SEQUENCE [LARGE SCALE GENOMIC DNA]</scope>
    <source>
        <strain evidence="4 5">4Y14</strain>
    </source>
</reference>
<dbReference type="SUPFAM" id="SSF52172">
    <property type="entry name" value="CheY-like"/>
    <property type="match status" value="2"/>
</dbReference>
<dbReference type="InterPro" id="IPR050595">
    <property type="entry name" value="Bact_response_regulator"/>
</dbReference>
<evidence type="ECO:0000256" key="2">
    <source>
        <dbReference type="PROSITE-ProRule" id="PRU00169"/>
    </source>
</evidence>
<dbReference type="PROSITE" id="PS50110">
    <property type="entry name" value="RESPONSE_REGULATORY"/>
    <property type="match status" value="2"/>
</dbReference>
<name>A0A8J7KE96_9NEIS</name>
<evidence type="ECO:0000259" key="3">
    <source>
        <dbReference type="PROSITE" id="PS50110"/>
    </source>
</evidence>
<dbReference type="InterPro" id="IPR001789">
    <property type="entry name" value="Sig_transdc_resp-reg_receiver"/>
</dbReference>
<feature type="domain" description="Response regulatory" evidence="3">
    <location>
        <begin position="148"/>
        <end position="265"/>
    </location>
</feature>
<dbReference type="PANTHER" id="PTHR44591">
    <property type="entry name" value="STRESS RESPONSE REGULATOR PROTEIN 1"/>
    <property type="match status" value="1"/>
</dbReference>
<accession>A0A8J7KE96</accession>
<sequence length="272" mass="29949">MPKHYSASQIHILLVEPSGVQSSVISGYLRQLGVSSIELVGSGKAALEKLRSGQYELMLSAMYLPDMTGVELLTRVRGLPDIQSLAFVLVSSETRPQMLEPVRQLGVCAIVPKPFTEAQLSRALSTTLDFLSDDLAYDSDYQHLETVKVLLVDDSRAARAYMRQVLEHLGLRDISEASNGREGMAQLEGRGFDLVITDYNMPEMDGKQLLDYIRRDSWQADIPVLMVSSEQDAGRLAAVEQAGVSGICDKPFEPATVRALLGKVLQGRNQHD</sequence>
<gene>
    <name evidence="4" type="ORF">INR99_07800</name>
</gene>
<dbReference type="PANTHER" id="PTHR44591:SF3">
    <property type="entry name" value="RESPONSE REGULATORY DOMAIN-CONTAINING PROTEIN"/>
    <property type="match status" value="1"/>
</dbReference>
<feature type="domain" description="Response regulatory" evidence="3">
    <location>
        <begin position="11"/>
        <end position="128"/>
    </location>
</feature>
<evidence type="ECO:0000313" key="5">
    <source>
        <dbReference type="Proteomes" id="UP000604481"/>
    </source>
</evidence>
<dbReference type="Pfam" id="PF00072">
    <property type="entry name" value="Response_reg"/>
    <property type="match status" value="2"/>
</dbReference>
<dbReference type="GO" id="GO:0000160">
    <property type="term" value="P:phosphorelay signal transduction system"/>
    <property type="evidence" value="ECO:0007669"/>
    <property type="project" value="InterPro"/>
</dbReference>
<organism evidence="4 5">
    <name type="scientific">Chitinilyticum piscinae</name>
    <dbReference type="NCBI Taxonomy" id="2866724"/>
    <lineage>
        <taxon>Bacteria</taxon>
        <taxon>Pseudomonadati</taxon>
        <taxon>Pseudomonadota</taxon>
        <taxon>Betaproteobacteria</taxon>
        <taxon>Neisseriales</taxon>
        <taxon>Chitinibacteraceae</taxon>
        <taxon>Chitinilyticum</taxon>
    </lineage>
</organism>